<dbReference type="InParanoid" id="K0IDK6"/>
<dbReference type="Gene3D" id="1.10.10.10">
    <property type="entry name" value="Winged helix-like DNA-binding domain superfamily/Winged helix DNA-binding domain"/>
    <property type="match status" value="1"/>
</dbReference>
<dbReference type="EMBL" id="CP002408">
    <property type="protein sequence ID" value="AFU57760.1"/>
    <property type="molecule type" value="Genomic_DNA"/>
</dbReference>
<dbReference type="SUPFAM" id="SSF46785">
    <property type="entry name" value="Winged helix' DNA-binding domain"/>
    <property type="match status" value="1"/>
</dbReference>
<dbReference type="Pfam" id="PF14947">
    <property type="entry name" value="HTH_45"/>
    <property type="match status" value="1"/>
</dbReference>
<accession>K0IDK6</accession>
<dbReference type="InterPro" id="IPR036388">
    <property type="entry name" value="WH-like_DNA-bd_sf"/>
</dbReference>
<reference evidence="2 3" key="1">
    <citation type="journal article" date="2012" name="Environ. Microbiol.">
        <title>The genome of the ammonia-oxidizing Candidatus Nitrososphaera gargensis: insights into metabolic versatility and environmental adaptations.</title>
        <authorList>
            <person name="Spang A."/>
            <person name="Poehlein A."/>
            <person name="Offre P."/>
            <person name="Zumbragel S."/>
            <person name="Haider S."/>
            <person name="Rychlik N."/>
            <person name="Nowka B."/>
            <person name="Schmeisser C."/>
            <person name="Lebedeva E.V."/>
            <person name="Rattei T."/>
            <person name="Bohm C."/>
            <person name="Schmid M."/>
            <person name="Galushko A."/>
            <person name="Hatzenpichler R."/>
            <person name="Weinmaier T."/>
            <person name="Daniel R."/>
            <person name="Schleper C."/>
            <person name="Spieck E."/>
            <person name="Streit W."/>
            <person name="Wagner M."/>
        </authorList>
    </citation>
    <scope>NUCLEOTIDE SEQUENCE [LARGE SCALE GENOMIC DNA]</scope>
    <source>
        <strain evidence="3">Ga9.2</strain>
    </source>
</reference>
<dbReference type="BioCyc" id="CNIT1237085:G1324-816-MONOMER"/>
<evidence type="ECO:0000259" key="1">
    <source>
        <dbReference type="Pfam" id="PF14947"/>
    </source>
</evidence>
<feature type="domain" description="ArnR1-like winged helix-turn-helix" evidence="1">
    <location>
        <begin position="2"/>
        <end position="72"/>
    </location>
</feature>
<dbReference type="HOGENOM" id="CLU_159725_0_1_2"/>
<dbReference type="Proteomes" id="UP000008037">
    <property type="component" value="Chromosome"/>
</dbReference>
<sequence>MRDVLQTAMGPGAGISRIMFSACLSHSQATAYLQQMMEDGLVVNDIEQGKKYYRTTPKGVEYLAALNRMCELLQMETRASEI</sequence>
<gene>
    <name evidence="2" type="ordered locus">Ngar_c08180</name>
</gene>
<protein>
    <recommendedName>
        <fullName evidence="1">ArnR1-like winged helix-turn-helix domain-containing protein</fullName>
    </recommendedName>
</protein>
<name>K0IDK6_NITGG</name>
<dbReference type="KEGG" id="nga:Ngar_c08180"/>
<dbReference type="InterPro" id="IPR038723">
    <property type="entry name" value="ArnR1-like_HTH"/>
</dbReference>
<proteinExistence type="predicted"/>
<dbReference type="InterPro" id="IPR036390">
    <property type="entry name" value="WH_DNA-bd_sf"/>
</dbReference>
<organism evidence="2 3">
    <name type="scientific">Nitrososphaera gargensis (strain Ga9.2)</name>
    <dbReference type="NCBI Taxonomy" id="1237085"/>
    <lineage>
        <taxon>Archaea</taxon>
        <taxon>Nitrososphaerota</taxon>
        <taxon>Nitrososphaeria</taxon>
        <taxon>Nitrososphaerales</taxon>
        <taxon>Nitrososphaeraceae</taxon>
        <taxon>Nitrososphaera</taxon>
    </lineage>
</organism>
<evidence type="ECO:0000313" key="2">
    <source>
        <dbReference type="EMBL" id="AFU57760.1"/>
    </source>
</evidence>
<dbReference type="AlphaFoldDB" id="K0IDK6"/>
<evidence type="ECO:0000313" key="3">
    <source>
        <dbReference type="Proteomes" id="UP000008037"/>
    </source>
</evidence>
<keyword evidence="3" id="KW-1185">Reference proteome</keyword>